<dbReference type="InterPro" id="IPR010843">
    <property type="entry name" value="Uncharacterised_AroM"/>
</dbReference>
<dbReference type="RefSeq" id="WP_033779676.1">
    <property type="nucleotide sequence ID" value="NZ_JAUSSJ010000012.1"/>
</dbReference>
<dbReference type="Proteomes" id="UP001244623">
    <property type="component" value="Unassembled WGS sequence"/>
</dbReference>
<dbReference type="NCBIfam" id="NF007788">
    <property type="entry name" value="PRK10481.1"/>
    <property type="match status" value="1"/>
</dbReference>
<evidence type="ECO:0000313" key="1">
    <source>
        <dbReference type="EMBL" id="MDQ0022012.1"/>
    </source>
</evidence>
<keyword evidence="2" id="KW-1185">Reference proteome</keyword>
<dbReference type="EMBL" id="JAUSSJ010000012">
    <property type="protein sequence ID" value="MDQ0022012.1"/>
    <property type="molecule type" value="Genomic_DNA"/>
</dbReference>
<comment type="caution">
    <text evidence="1">The sequence shown here is derived from an EMBL/GenBank/DDBJ whole genome shotgun (WGS) entry which is preliminary data.</text>
</comment>
<accession>A0ABT9TET1</accession>
<gene>
    <name evidence="1" type="ORF">J2X94_004199</name>
</gene>
<name>A0ABT9TET1_9GAMM</name>
<organism evidence="1 2">
    <name type="scientific">[Curtobacterium] plantarum</name>
    <dbReference type="NCBI Taxonomy" id="221276"/>
    <lineage>
        <taxon>Bacteria</taxon>
        <taxon>Pseudomonadati</taxon>
        <taxon>Pseudomonadota</taxon>
        <taxon>Gammaproteobacteria</taxon>
        <taxon>Enterobacterales</taxon>
        <taxon>Erwiniaceae</taxon>
        <taxon>Pantoea</taxon>
    </lineage>
</organism>
<protein>
    <submittedName>
        <fullName evidence="1">Protein AroM</fullName>
    </submittedName>
</protein>
<proteinExistence type="predicted"/>
<reference evidence="1 2" key="1">
    <citation type="submission" date="2023-07" db="EMBL/GenBank/DDBJ databases">
        <title>Sorghum-associated microbial communities from plants grown in Nebraska, USA.</title>
        <authorList>
            <person name="Schachtman D."/>
        </authorList>
    </citation>
    <scope>NUCLEOTIDE SEQUENCE [LARGE SCALE GENOMIC DNA]</scope>
    <source>
        <strain evidence="1 2">CC49</strain>
    </source>
</reference>
<dbReference type="Pfam" id="PF07302">
    <property type="entry name" value="AroM"/>
    <property type="match status" value="1"/>
</dbReference>
<sequence>MTKPLVTLTIGQSPRSDILPLLRQHLPDALTDHAGLLDGLSAAEIAARFAPAAGDRVLVSRLQSGEQVRLAASKVEQGLQCKISALEQAGYATILLLCTGEFSRLRTQRALLLEPDRLIPPLICAMVQQQQRVGIVVPVEEQIVEQAGKWQQLPAQPCFAVASPYQGDQATFADAANSLKAQGAALVVLDCMGYHQQHRIGLQQRLGVPVLLSNQLVARLAAELLP</sequence>
<evidence type="ECO:0000313" key="2">
    <source>
        <dbReference type="Proteomes" id="UP001244623"/>
    </source>
</evidence>